<keyword evidence="3 11" id="KW-0444">Lipid biosynthesis</keyword>
<dbReference type="OrthoDB" id="434092at2759"/>
<keyword evidence="7 11" id="KW-1133">Transmembrane helix</keyword>
<comment type="similarity">
    <text evidence="11">Belongs to the ELO family.</text>
</comment>
<evidence type="ECO:0000256" key="8">
    <source>
        <dbReference type="ARBA" id="ARBA00023098"/>
    </source>
</evidence>
<evidence type="ECO:0000313" key="13">
    <source>
        <dbReference type="Proteomes" id="UP000095284"/>
    </source>
</evidence>
<reference evidence="15" key="1">
    <citation type="submission" date="2016-11" db="UniProtKB">
        <authorList>
            <consortium name="WormBaseParasite"/>
        </authorList>
    </citation>
    <scope>IDENTIFICATION</scope>
</reference>
<dbReference type="GO" id="GO:0030148">
    <property type="term" value="P:sphingolipid biosynthetic process"/>
    <property type="evidence" value="ECO:0007669"/>
    <property type="project" value="TreeGrafter"/>
</dbReference>
<keyword evidence="9 11" id="KW-0472">Membrane</keyword>
<keyword evidence="4 11" id="KW-0808">Transferase</keyword>
<dbReference type="InterPro" id="IPR002076">
    <property type="entry name" value="ELO_fam"/>
</dbReference>
<dbReference type="GO" id="GO:0042761">
    <property type="term" value="P:very long-chain fatty acid biosynthetic process"/>
    <property type="evidence" value="ECO:0007669"/>
    <property type="project" value="TreeGrafter"/>
</dbReference>
<accession>A0A1I7SVH8</accession>
<evidence type="ECO:0000256" key="5">
    <source>
        <dbReference type="ARBA" id="ARBA00022692"/>
    </source>
</evidence>
<keyword evidence="5 11" id="KW-0812">Transmembrane</keyword>
<dbReference type="GO" id="GO:0009922">
    <property type="term" value="F:fatty acid elongase activity"/>
    <property type="evidence" value="ECO:0007669"/>
    <property type="project" value="UniProtKB-EC"/>
</dbReference>
<dbReference type="PANTHER" id="PTHR11157:SF27">
    <property type="entry name" value="ELONGATION OF LONG CHAIN FATTY ACIDS PROTEIN 6"/>
    <property type="match status" value="1"/>
</dbReference>
<keyword evidence="6 11" id="KW-0276">Fatty acid metabolism</keyword>
<feature type="transmembrane region" description="Helical" evidence="11">
    <location>
        <begin position="58"/>
        <end position="76"/>
    </location>
</feature>
<comment type="pathway">
    <text evidence="2">Lipid metabolism; fatty acid biosynthesis.</text>
</comment>
<dbReference type="UniPathway" id="UPA00094"/>
<keyword evidence="8 11" id="KW-0443">Lipid metabolism</keyword>
<dbReference type="EC" id="2.3.1.199" evidence="11"/>
<evidence type="ECO:0000256" key="4">
    <source>
        <dbReference type="ARBA" id="ARBA00022679"/>
    </source>
</evidence>
<dbReference type="WBParaSite" id="BXY_1705500.1">
    <property type="protein sequence ID" value="BXY_1705500.1"/>
    <property type="gene ID" value="BXY_1705500"/>
</dbReference>
<name>A0A1I7SVH8_BURXY</name>
<evidence type="ECO:0000313" key="12">
    <source>
        <dbReference type="EMBL" id="CAD5217662.1"/>
    </source>
</evidence>
<reference evidence="12" key="2">
    <citation type="submission" date="2020-09" db="EMBL/GenBank/DDBJ databases">
        <authorList>
            <person name="Kikuchi T."/>
        </authorList>
    </citation>
    <scope>NUCLEOTIDE SEQUENCE</scope>
    <source>
        <strain evidence="12">Ka4C1</strain>
    </source>
</reference>
<evidence type="ECO:0000256" key="7">
    <source>
        <dbReference type="ARBA" id="ARBA00022989"/>
    </source>
</evidence>
<keyword evidence="14" id="KW-1185">Reference proteome</keyword>
<dbReference type="GO" id="GO:0034625">
    <property type="term" value="P:fatty acid elongation, monounsaturated fatty acid"/>
    <property type="evidence" value="ECO:0007669"/>
    <property type="project" value="TreeGrafter"/>
</dbReference>
<dbReference type="Proteomes" id="UP000095284">
    <property type="component" value="Unplaced"/>
</dbReference>
<dbReference type="EMBL" id="CAJFDI010000002">
    <property type="protein sequence ID" value="CAD5217662.1"/>
    <property type="molecule type" value="Genomic_DNA"/>
</dbReference>
<protein>
    <recommendedName>
        <fullName evidence="11">Elongation of very long chain fatty acids protein</fullName>
        <ecNumber evidence="11">2.3.1.199</ecNumber>
    </recommendedName>
    <alternativeName>
        <fullName evidence="11">Very-long-chain 3-oxoacyl-CoA synthase</fullName>
    </alternativeName>
</protein>
<dbReference type="AlphaFoldDB" id="A0A1I7SVH8"/>
<evidence type="ECO:0000313" key="14">
    <source>
        <dbReference type="Proteomes" id="UP000659654"/>
    </source>
</evidence>
<dbReference type="Proteomes" id="UP000659654">
    <property type="component" value="Unassembled WGS sequence"/>
</dbReference>
<comment type="catalytic activity">
    <reaction evidence="11">
        <text>a very-long-chain acyl-CoA + malonyl-CoA + H(+) = a very-long-chain 3-oxoacyl-CoA + CO2 + CoA</text>
        <dbReference type="Rhea" id="RHEA:32727"/>
        <dbReference type="ChEBI" id="CHEBI:15378"/>
        <dbReference type="ChEBI" id="CHEBI:16526"/>
        <dbReference type="ChEBI" id="CHEBI:57287"/>
        <dbReference type="ChEBI" id="CHEBI:57384"/>
        <dbReference type="ChEBI" id="CHEBI:90725"/>
        <dbReference type="ChEBI" id="CHEBI:90736"/>
        <dbReference type="EC" id="2.3.1.199"/>
    </reaction>
</comment>
<evidence type="ECO:0000313" key="15">
    <source>
        <dbReference type="WBParaSite" id="BXY_1705500.1"/>
    </source>
</evidence>
<dbReference type="Pfam" id="PF01151">
    <property type="entry name" value="ELO"/>
    <property type="match status" value="1"/>
</dbReference>
<evidence type="ECO:0000256" key="1">
    <source>
        <dbReference type="ARBA" id="ARBA00004141"/>
    </source>
</evidence>
<organism evidence="13 15">
    <name type="scientific">Bursaphelenchus xylophilus</name>
    <name type="common">Pinewood nematode worm</name>
    <name type="synonym">Aphelenchoides xylophilus</name>
    <dbReference type="NCBI Taxonomy" id="6326"/>
    <lineage>
        <taxon>Eukaryota</taxon>
        <taxon>Metazoa</taxon>
        <taxon>Ecdysozoa</taxon>
        <taxon>Nematoda</taxon>
        <taxon>Chromadorea</taxon>
        <taxon>Rhabditida</taxon>
        <taxon>Tylenchina</taxon>
        <taxon>Tylenchomorpha</taxon>
        <taxon>Aphelenchoidea</taxon>
        <taxon>Aphelenchoididae</taxon>
        <taxon>Bursaphelenchus</taxon>
    </lineage>
</organism>
<proteinExistence type="inferred from homology"/>
<dbReference type="GO" id="GO:0034626">
    <property type="term" value="P:fatty acid elongation, polyunsaturated fatty acid"/>
    <property type="evidence" value="ECO:0007669"/>
    <property type="project" value="TreeGrafter"/>
</dbReference>
<dbReference type="eggNOG" id="KOG3072">
    <property type="taxonomic scope" value="Eukaryota"/>
</dbReference>
<evidence type="ECO:0000256" key="6">
    <source>
        <dbReference type="ARBA" id="ARBA00022832"/>
    </source>
</evidence>
<feature type="transmembrane region" description="Helical" evidence="11">
    <location>
        <begin position="198"/>
        <end position="217"/>
    </location>
</feature>
<dbReference type="PANTHER" id="PTHR11157">
    <property type="entry name" value="FATTY ACID ACYL TRANSFERASE-RELATED"/>
    <property type="match status" value="1"/>
</dbReference>
<dbReference type="GO" id="GO:0019367">
    <property type="term" value="P:fatty acid elongation, saturated fatty acid"/>
    <property type="evidence" value="ECO:0007669"/>
    <property type="project" value="TreeGrafter"/>
</dbReference>
<dbReference type="SMR" id="A0A1I7SVH8"/>
<feature type="transmembrane region" description="Helical" evidence="11">
    <location>
        <begin position="132"/>
        <end position="151"/>
    </location>
</feature>
<dbReference type="EMBL" id="CAJFCV020000002">
    <property type="protein sequence ID" value="CAG9101476.1"/>
    <property type="molecule type" value="Genomic_DNA"/>
</dbReference>
<sequence>MEAHRIFFERPFDYKYAREYSGTLMTPTLWITAAYVILVFGTKAYMKDRKPFDLRRPLQLWNLGLALYSGAAFLIATKEILSTWFNKGLTATYTDINSFYEGTCGAWAYLFMISKYYELGDTAFLVLRKRPLLLMHWLHHLTTLNLVLAGYHYDTHLYSWLLWMNTFIHTLMYSYYLLASCGYRLPAGFAKKITTMQIIQFCIGLSILAHIGVLKLFTDREVHCNWRMWWGTVFMEILYLTLFSHFYYVSYIKDGGKKFVRDQNEKKQVKAQ</sequence>
<keyword evidence="10 11" id="KW-0275">Fatty acid biosynthesis</keyword>
<comment type="subcellular location">
    <subcellularLocation>
        <location evidence="1">Membrane</location>
        <topology evidence="1">Multi-pass membrane protein</topology>
    </subcellularLocation>
</comment>
<dbReference type="Proteomes" id="UP000582659">
    <property type="component" value="Unassembled WGS sequence"/>
</dbReference>
<feature type="transmembrane region" description="Helical" evidence="11">
    <location>
        <begin position="28"/>
        <end position="46"/>
    </location>
</feature>
<feature type="transmembrane region" description="Helical" evidence="11">
    <location>
        <begin position="229"/>
        <end position="249"/>
    </location>
</feature>
<evidence type="ECO:0000256" key="3">
    <source>
        <dbReference type="ARBA" id="ARBA00022516"/>
    </source>
</evidence>
<gene>
    <name evidence="12" type="ORF">BXYJ_LOCUS5147</name>
</gene>
<evidence type="ECO:0000256" key="9">
    <source>
        <dbReference type="ARBA" id="ARBA00023136"/>
    </source>
</evidence>
<evidence type="ECO:0000256" key="11">
    <source>
        <dbReference type="RuleBase" id="RU361115"/>
    </source>
</evidence>
<dbReference type="GO" id="GO:0005789">
    <property type="term" value="C:endoplasmic reticulum membrane"/>
    <property type="evidence" value="ECO:0007669"/>
    <property type="project" value="TreeGrafter"/>
</dbReference>
<feature type="transmembrane region" description="Helical" evidence="11">
    <location>
        <begin position="157"/>
        <end position="178"/>
    </location>
</feature>
<evidence type="ECO:0000256" key="10">
    <source>
        <dbReference type="ARBA" id="ARBA00023160"/>
    </source>
</evidence>
<evidence type="ECO:0000256" key="2">
    <source>
        <dbReference type="ARBA" id="ARBA00005194"/>
    </source>
</evidence>